<keyword evidence="2 7" id="KW-0808">Transferase</keyword>
<dbReference type="GO" id="GO:0000166">
    <property type="term" value="F:nucleotide binding"/>
    <property type="evidence" value="ECO:0007669"/>
    <property type="project" value="InterPro"/>
</dbReference>
<comment type="catalytic activity">
    <reaction evidence="6 7">
        <text>DNA(n) + a 2'-deoxyribonucleoside 5'-triphosphate = DNA(n+1) + diphosphate</text>
        <dbReference type="Rhea" id="RHEA:22508"/>
        <dbReference type="Rhea" id="RHEA-COMP:17339"/>
        <dbReference type="Rhea" id="RHEA-COMP:17340"/>
        <dbReference type="ChEBI" id="CHEBI:33019"/>
        <dbReference type="ChEBI" id="CHEBI:61560"/>
        <dbReference type="ChEBI" id="CHEBI:173112"/>
        <dbReference type="EC" id="2.7.7.7"/>
    </reaction>
</comment>
<proteinExistence type="inferred from homology"/>
<dbReference type="SMART" id="SM00486">
    <property type="entry name" value="POLBc"/>
    <property type="match status" value="1"/>
</dbReference>
<accession>A0A7J9NWT1</accession>
<evidence type="ECO:0000256" key="7">
    <source>
        <dbReference type="RuleBase" id="RU000442"/>
    </source>
</evidence>
<dbReference type="AlphaFoldDB" id="A0A7J9NWT1"/>
<gene>
    <name evidence="10" type="ORF">HNP86_001920</name>
</gene>
<dbReference type="InterPro" id="IPR036397">
    <property type="entry name" value="RNaseH_sf"/>
</dbReference>
<dbReference type="PANTHER" id="PTHR10322">
    <property type="entry name" value="DNA POLYMERASE CATALYTIC SUBUNIT"/>
    <property type="match status" value="1"/>
</dbReference>
<name>A0A7J9NWT1_METMI</name>
<dbReference type="SUPFAM" id="SSF53098">
    <property type="entry name" value="Ribonuclease H-like"/>
    <property type="match status" value="1"/>
</dbReference>
<dbReference type="RefSeq" id="WP_181501582.1">
    <property type="nucleotide sequence ID" value="NZ_JACDUH010000003.1"/>
</dbReference>
<dbReference type="InterPro" id="IPR012337">
    <property type="entry name" value="RNaseH-like_sf"/>
</dbReference>
<keyword evidence="4 7" id="KW-0239">DNA-directed DNA polymerase</keyword>
<evidence type="ECO:0000259" key="9">
    <source>
        <dbReference type="Pfam" id="PF03104"/>
    </source>
</evidence>
<evidence type="ECO:0000259" key="8">
    <source>
        <dbReference type="Pfam" id="PF00136"/>
    </source>
</evidence>
<keyword evidence="3 7" id="KW-0548">Nucleotidyltransferase</keyword>
<dbReference type="InterPro" id="IPR006134">
    <property type="entry name" value="DNA-dir_DNA_pol_B_multi_dom"/>
</dbReference>
<dbReference type="GO" id="GO:0006261">
    <property type="term" value="P:DNA-templated DNA replication"/>
    <property type="evidence" value="ECO:0007669"/>
    <property type="project" value="TreeGrafter"/>
</dbReference>
<dbReference type="GO" id="GO:0003887">
    <property type="term" value="F:DNA-directed DNA polymerase activity"/>
    <property type="evidence" value="ECO:0007669"/>
    <property type="project" value="UniProtKB-KW"/>
</dbReference>
<sequence length="846" mass="97380">MENNECTLISAQQKGSELLCSFRNEDGTVRNMVIDYFQPYFYAPNTTMYKKEMITSLNNVRKITTKTPYDIRKFRDSYGSYTYESDLSFDRRFFLDHSELINNEIKWNVSWIDIEARMFTTDHQGNRISHTIQGLRDGDTYITAITKMDSLYKRIKVFTLTKGTDIELIKESVFGDVVTKLNRDGEMTDDEILEKKAAVRDILKGYTLDIVICSDERELMKLFLADLQEFQPDVVTGWNVGFDFVTIYNRATRLGLNYLLTMFNPLKYKAEVKIRLTDDGNEIIDYHTPGYYVVDYMDIYKKRRGKVENSYALSYITNSWKVEIPKIDHGYGTVDDLQDGDHTLFTYYNLIDVISMFLLDVKTGYMDTSILLCNISNCPFCSCTANRTLVDSYLISSLKKRGEVRISPHEKVMDDSSYAGGYVNAETGYYCAYFCDLDFTSMYPMMMISLNISPDTYVEIPDKNGNYTIAANGARFRKDKVGIVPEILEHLFKQRKADKHTAMDYKNQYDQTGDEKYNDLFNLYWNLQSAEKVMLNSFYGVMGDKKYALYMKPVAEAVTTSGQKLIKYAITELNAAGYKVIYTDTDSCYVILGPAEEGKLDLSDSSITAILKYVDGIDELYKFINAKFDILAADMNIDKGKHRFEMKSELLGRNILIMSNKMYAFNELLSEGKIADLRKCKTDEERVTYLKNSNLDPSVIIKGIVIIKSTCPRLIRKYVTAVLKKLIVGEINRETFGLLLDGLWERKIVPDAKRDPLGIAKVIRLNKIPKIENQNVRAIKRYNETHNVSISLGEKVFFLKTLGDNSEVVYKMGEKVDSQAIDFKTMYKSTYKVLKERLIDCIRCNG</sequence>
<dbReference type="PROSITE" id="PS00116">
    <property type="entry name" value="DNA_POLYMERASE_B"/>
    <property type="match status" value="1"/>
</dbReference>
<dbReference type="InterPro" id="IPR006172">
    <property type="entry name" value="DNA-dir_DNA_pol_B"/>
</dbReference>
<dbReference type="Pfam" id="PF00136">
    <property type="entry name" value="DNA_pol_B"/>
    <property type="match status" value="1"/>
</dbReference>
<dbReference type="Proteomes" id="UP000564425">
    <property type="component" value="Unassembled WGS sequence"/>
</dbReference>
<dbReference type="InterPro" id="IPR017964">
    <property type="entry name" value="DNA-dir_DNA_pol_B_CS"/>
</dbReference>
<evidence type="ECO:0000313" key="11">
    <source>
        <dbReference type="Proteomes" id="UP000564425"/>
    </source>
</evidence>
<evidence type="ECO:0000256" key="4">
    <source>
        <dbReference type="ARBA" id="ARBA00022932"/>
    </source>
</evidence>
<comment type="similarity">
    <text evidence="1 7">Belongs to the DNA polymerase type-B family.</text>
</comment>
<dbReference type="SUPFAM" id="SSF56672">
    <property type="entry name" value="DNA/RNA polymerases"/>
    <property type="match status" value="1"/>
</dbReference>
<feature type="domain" description="DNA-directed DNA polymerase family B exonuclease" evidence="9">
    <location>
        <begin position="206"/>
        <end position="316"/>
    </location>
</feature>
<feature type="domain" description="DNA-directed DNA polymerase family B multifunctional" evidence="8">
    <location>
        <begin position="387"/>
        <end position="591"/>
    </location>
</feature>
<dbReference type="InterPro" id="IPR006133">
    <property type="entry name" value="DNA-dir_DNA_pol_B_exonuc"/>
</dbReference>
<comment type="caution">
    <text evidence="10">The sequence shown here is derived from an EMBL/GenBank/DDBJ whole genome shotgun (WGS) entry which is preliminary data.</text>
</comment>
<dbReference type="GO" id="GO:0003677">
    <property type="term" value="F:DNA binding"/>
    <property type="evidence" value="ECO:0007669"/>
    <property type="project" value="UniProtKB-KW"/>
</dbReference>
<dbReference type="Gene3D" id="3.30.342.10">
    <property type="entry name" value="DNA Polymerase, chain B, domain 1"/>
    <property type="match status" value="1"/>
</dbReference>
<dbReference type="Gene3D" id="3.30.420.10">
    <property type="entry name" value="Ribonuclease H-like superfamily/Ribonuclease H"/>
    <property type="match status" value="1"/>
</dbReference>
<dbReference type="PRINTS" id="PR00106">
    <property type="entry name" value="DNAPOLB"/>
</dbReference>
<dbReference type="InterPro" id="IPR043502">
    <property type="entry name" value="DNA/RNA_pol_sf"/>
</dbReference>
<dbReference type="Gene3D" id="3.90.1600.10">
    <property type="entry name" value="Palm domain of DNA polymerase"/>
    <property type="match status" value="1"/>
</dbReference>
<evidence type="ECO:0000256" key="6">
    <source>
        <dbReference type="ARBA" id="ARBA00049244"/>
    </source>
</evidence>
<evidence type="ECO:0000256" key="3">
    <source>
        <dbReference type="ARBA" id="ARBA00022695"/>
    </source>
</evidence>
<evidence type="ECO:0000256" key="1">
    <source>
        <dbReference type="ARBA" id="ARBA00005755"/>
    </source>
</evidence>
<dbReference type="EMBL" id="JACDUH010000003">
    <property type="protein sequence ID" value="MBA2851761.1"/>
    <property type="molecule type" value="Genomic_DNA"/>
</dbReference>
<dbReference type="InterPro" id="IPR050240">
    <property type="entry name" value="DNA_pol_type-B"/>
</dbReference>
<protein>
    <recommendedName>
        <fullName evidence="7">DNA polymerase</fullName>
        <ecNumber evidence="7">2.7.7.7</ecNumber>
    </recommendedName>
</protein>
<keyword evidence="7" id="KW-0235">DNA replication</keyword>
<dbReference type="InterPro" id="IPR023211">
    <property type="entry name" value="DNA_pol_palm_dom_sf"/>
</dbReference>
<evidence type="ECO:0000256" key="2">
    <source>
        <dbReference type="ARBA" id="ARBA00022679"/>
    </source>
</evidence>
<evidence type="ECO:0000313" key="10">
    <source>
        <dbReference type="EMBL" id="MBA2851761.1"/>
    </source>
</evidence>
<organism evidence="10 11">
    <name type="scientific">Methanococcus maripaludis</name>
    <name type="common">Methanococcus deltae</name>
    <dbReference type="NCBI Taxonomy" id="39152"/>
    <lineage>
        <taxon>Archaea</taxon>
        <taxon>Methanobacteriati</taxon>
        <taxon>Methanobacteriota</taxon>
        <taxon>Methanomada group</taxon>
        <taxon>Methanococci</taxon>
        <taxon>Methanococcales</taxon>
        <taxon>Methanococcaceae</taxon>
        <taxon>Methanococcus</taxon>
    </lineage>
</organism>
<keyword evidence="5 7" id="KW-0238">DNA-binding</keyword>
<reference evidence="10 11" key="1">
    <citation type="submission" date="2020-07" db="EMBL/GenBank/DDBJ databases">
        <title>Genomic Encyclopedia of Type Strains, Phase IV (KMG-V): Genome sequencing to study the core and pangenomes of soil and plant-associated prokaryotes.</title>
        <authorList>
            <person name="Whitman W."/>
        </authorList>
    </citation>
    <scope>NUCLEOTIDE SEQUENCE [LARGE SCALE GENOMIC DNA]</scope>
    <source>
        <strain evidence="10 11">A1</strain>
    </source>
</reference>
<evidence type="ECO:0000256" key="5">
    <source>
        <dbReference type="ARBA" id="ARBA00023125"/>
    </source>
</evidence>
<dbReference type="PANTHER" id="PTHR10322:SF23">
    <property type="entry name" value="DNA POLYMERASE DELTA CATALYTIC SUBUNIT"/>
    <property type="match status" value="1"/>
</dbReference>
<dbReference type="EC" id="2.7.7.7" evidence="7"/>
<dbReference type="Pfam" id="PF03104">
    <property type="entry name" value="DNA_pol_B_exo1"/>
    <property type="match status" value="1"/>
</dbReference>